<keyword evidence="11" id="KW-0573">Peptidoglycan synthesis</keyword>
<dbReference type="InterPro" id="IPR001460">
    <property type="entry name" value="PCN-bd_Tpept"/>
</dbReference>
<keyword evidence="4" id="KW-0121">Carboxypeptidase</keyword>
<evidence type="ECO:0000256" key="16">
    <source>
        <dbReference type="ARBA" id="ARBA00034000"/>
    </source>
</evidence>
<dbReference type="GO" id="GO:0008955">
    <property type="term" value="F:peptidoglycan glycosyltransferase activity"/>
    <property type="evidence" value="ECO:0007669"/>
    <property type="project" value="UniProtKB-EC"/>
</dbReference>
<evidence type="ECO:0000256" key="12">
    <source>
        <dbReference type="ARBA" id="ARBA00022989"/>
    </source>
</evidence>
<evidence type="ECO:0000256" key="3">
    <source>
        <dbReference type="ARBA" id="ARBA00022475"/>
    </source>
</evidence>
<dbReference type="GO" id="GO:0008360">
    <property type="term" value="P:regulation of cell shape"/>
    <property type="evidence" value="ECO:0007669"/>
    <property type="project" value="UniProtKB-KW"/>
</dbReference>
<keyword evidence="7" id="KW-0808">Transferase</keyword>
<dbReference type="GO" id="GO:0030288">
    <property type="term" value="C:outer membrane-bounded periplasmic space"/>
    <property type="evidence" value="ECO:0007669"/>
    <property type="project" value="TreeGrafter"/>
</dbReference>
<evidence type="ECO:0000256" key="2">
    <source>
        <dbReference type="ARBA" id="ARBA00007739"/>
    </source>
</evidence>
<dbReference type="FunFam" id="1.10.3810.10:FF:000001">
    <property type="entry name" value="Penicillin-binding protein 1A"/>
    <property type="match status" value="1"/>
</dbReference>
<dbReference type="GO" id="GO:0006508">
    <property type="term" value="P:proteolysis"/>
    <property type="evidence" value="ECO:0007669"/>
    <property type="project" value="UniProtKB-KW"/>
</dbReference>
<dbReference type="PANTHER" id="PTHR32282:SF32">
    <property type="entry name" value="PENICILLIN-BINDING PROTEIN 2A"/>
    <property type="match status" value="1"/>
</dbReference>
<feature type="transmembrane region" description="Helical" evidence="18">
    <location>
        <begin position="45"/>
        <end position="65"/>
    </location>
</feature>
<evidence type="ECO:0000256" key="1">
    <source>
        <dbReference type="ARBA" id="ARBA00007090"/>
    </source>
</evidence>
<dbReference type="Gene3D" id="3.40.710.10">
    <property type="entry name" value="DD-peptidase/beta-lactamase superfamily"/>
    <property type="match status" value="1"/>
</dbReference>
<keyword evidence="15" id="KW-0961">Cell wall biogenesis/degradation</keyword>
<evidence type="ECO:0000259" key="19">
    <source>
        <dbReference type="Pfam" id="PF00905"/>
    </source>
</evidence>
<evidence type="ECO:0000313" key="21">
    <source>
        <dbReference type="EMBL" id="EFM82426.1"/>
    </source>
</evidence>
<dbReference type="InterPro" id="IPR012338">
    <property type="entry name" value="Beta-lactam/transpept-like"/>
</dbReference>
<evidence type="ECO:0000256" key="13">
    <source>
        <dbReference type="ARBA" id="ARBA00023136"/>
    </source>
</evidence>
<name>A0A125W5J6_ENTFL</name>
<dbReference type="GO" id="GO:0008658">
    <property type="term" value="F:penicillin binding"/>
    <property type="evidence" value="ECO:0007669"/>
    <property type="project" value="InterPro"/>
</dbReference>
<dbReference type="SMR" id="A0A125W5J6"/>
<dbReference type="EMBL" id="AEBR01000063">
    <property type="protein sequence ID" value="EFM82426.1"/>
    <property type="molecule type" value="Genomic_DNA"/>
</dbReference>
<evidence type="ECO:0000256" key="14">
    <source>
        <dbReference type="ARBA" id="ARBA00023268"/>
    </source>
</evidence>
<keyword evidence="6" id="KW-0328">Glycosyltransferase</keyword>
<dbReference type="HOGENOM" id="CLU_006354_2_2_9"/>
<comment type="similarity">
    <text evidence="1">In the C-terminal section; belongs to the transpeptidase family.</text>
</comment>
<keyword evidence="8 18" id="KW-0812">Transmembrane</keyword>
<evidence type="ECO:0000256" key="15">
    <source>
        <dbReference type="ARBA" id="ARBA00023316"/>
    </source>
</evidence>
<accession>A0A125W5J6</accession>
<dbReference type="InterPro" id="IPR050396">
    <property type="entry name" value="Glycosyltr_51/Transpeptidase"/>
</dbReference>
<evidence type="ECO:0000256" key="5">
    <source>
        <dbReference type="ARBA" id="ARBA00022670"/>
    </source>
</evidence>
<keyword evidence="12 18" id="KW-1133">Transmembrane helix</keyword>
<evidence type="ECO:0000256" key="10">
    <source>
        <dbReference type="ARBA" id="ARBA00022960"/>
    </source>
</evidence>
<dbReference type="InterPro" id="IPR023346">
    <property type="entry name" value="Lysozyme-like_dom_sf"/>
</dbReference>
<dbReference type="GO" id="GO:0009002">
    <property type="term" value="F:serine-type D-Ala-D-Ala carboxypeptidase activity"/>
    <property type="evidence" value="ECO:0007669"/>
    <property type="project" value="UniProtKB-EC"/>
</dbReference>
<dbReference type="Pfam" id="PF00905">
    <property type="entry name" value="Transpeptidase"/>
    <property type="match status" value="1"/>
</dbReference>
<proteinExistence type="inferred from homology"/>
<evidence type="ECO:0000256" key="6">
    <source>
        <dbReference type="ARBA" id="ARBA00022676"/>
    </source>
</evidence>
<dbReference type="GO" id="GO:0009252">
    <property type="term" value="P:peptidoglycan biosynthetic process"/>
    <property type="evidence" value="ECO:0007669"/>
    <property type="project" value="UniProtKB-KW"/>
</dbReference>
<comment type="catalytic activity">
    <reaction evidence="16">
        <text>Preferential cleavage: (Ac)2-L-Lys-D-Ala-|-D-Ala. Also transpeptidation of peptidyl-alanyl moieties that are N-acyl substituents of D-alanine.</text>
        <dbReference type="EC" id="3.4.16.4"/>
    </reaction>
</comment>
<comment type="catalytic activity">
    <reaction evidence="17">
        <text>[GlcNAc-(1-&gt;4)-Mur2Ac(oyl-L-Ala-gamma-D-Glu-L-Lys-D-Ala-D-Ala)](n)-di-trans,octa-cis-undecaprenyl diphosphate + beta-D-GlcNAc-(1-&gt;4)-Mur2Ac(oyl-L-Ala-gamma-D-Glu-L-Lys-D-Ala-D-Ala)-di-trans,octa-cis-undecaprenyl diphosphate = [GlcNAc-(1-&gt;4)-Mur2Ac(oyl-L-Ala-gamma-D-Glu-L-Lys-D-Ala-D-Ala)](n+1)-di-trans,octa-cis-undecaprenyl diphosphate + di-trans,octa-cis-undecaprenyl diphosphate + H(+)</text>
        <dbReference type="Rhea" id="RHEA:23708"/>
        <dbReference type="Rhea" id="RHEA-COMP:9602"/>
        <dbReference type="Rhea" id="RHEA-COMP:9603"/>
        <dbReference type="ChEBI" id="CHEBI:15378"/>
        <dbReference type="ChEBI" id="CHEBI:58405"/>
        <dbReference type="ChEBI" id="CHEBI:60033"/>
        <dbReference type="ChEBI" id="CHEBI:78435"/>
        <dbReference type="EC" id="2.4.99.28"/>
    </reaction>
</comment>
<keyword evidence="13 18" id="KW-0472">Membrane</keyword>
<keyword evidence="14" id="KW-0511">Multifunctional enzyme</keyword>
<evidence type="ECO:0000256" key="9">
    <source>
        <dbReference type="ARBA" id="ARBA00022801"/>
    </source>
</evidence>
<dbReference type="Gene3D" id="1.10.3810.10">
    <property type="entry name" value="Biosynthetic peptidoglycan transglycosylase-like"/>
    <property type="match status" value="1"/>
</dbReference>
<dbReference type="PANTHER" id="PTHR32282">
    <property type="entry name" value="BINDING PROTEIN TRANSPEPTIDASE, PUTATIVE-RELATED"/>
    <property type="match status" value="1"/>
</dbReference>
<keyword evidence="9" id="KW-0378">Hydrolase</keyword>
<feature type="domain" description="Glycosyl transferase family 51" evidence="20">
    <location>
        <begin position="90"/>
        <end position="264"/>
    </location>
</feature>
<dbReference type="NCBIfam" id="TIGR02074">
    <property type="entry name" value="PBP_1a_fam"/>
    <property type="match status" value="1"/>
</dbReference>
<keyword evidence="5" id="KW-0645">Protease</keyword>
<protein>
    <submittedName>
        <fullName evidence="21">Penicillin-binding protein, 1A family</fullName>
    </submittedName>
</protein>
<evidence type="ECO:0000313" key="22">
    <source>
        <dbReference type="Proteomes" id="UP000004846"/>
    </source>
</evidence>
<evidence type="ECO:0000256" key="4">
    <source>
        <dbReference type="ARBA" id="ARBA00022645"/>
    </source>
</evidence>
<dbReference type="Pfam" id="PF00912">
    <property type="entry name" value="Transgly"/>
    <property type="match status" value="1"/>
</dbReference>
<evidence type="ECO:0000256" key="17">
    <source>
        <dbReference type="ARBA" id="ARBA00049902"/>
    </source>
</evidence>
<reference evidence="21 22" key="1">
    <citation type="submission" date="2010-07" db="EMBL/GenBank/DDBJ databases">
        <authorList>
            <person name="Sid Ahmed O."/>
        </authorList>
    </citation>
    <scope>NUCLEOTIDE SEQUENCE [LARGE SCALE GENOMIC DNA]</scope>
    <source>
        <strain evidence="21 22">TX4248</strain>
    </source>
</reference>
<evidence type="ECO:0000256" key="11">
    <source>
        <dbReference type="ARBA" id="ARBA00022984"/>
    </source>
</evidence>
<dbReference type="Proteomes" id="UP000004846">
    <property type="component" value="Unassembled WGS sequence"/>
</dbReference>
<dbReference type="AlphaFoldDB" id="A0A125W5J6"/>
<gene>
    <name evidence="21" type="ORF">HMPREF9498_01841</name>
</gene>
<dbReference type="InterPro" id="IPR001264">
    <property type="entry name" value="Glyco_trans_51"/>
</dbReference>
<feature type="domain" description="Penicillin-binding protein transpeptidase" evidence="19">
    <location>
        <begin position="366"/>
        <end position="605"/>
    </location>
</feature>
<organism evidence="21 22">
    <name type="scientific">Enterococcus faecalis TX4248</name>
    <dbReference type="NCBI Taxonomy" id="749495"/>
    <lineage>
        <taxon>Bacteria</taxon>
        <taxon>Bacillati</taxon>
        <taxon>Bacillota</taxon>
        <taxon>Bacilli</taxon>
        <taxon>Lactobacillales</taxon>
        <taxon>Enterococcaceae</taxon>
        <taxon>Enterococcus</taxon>
    </lineage>
</organism>
<comment type="similarity">
    <text evidence="2">In the N-terminal section; belongs to the glycosyltransferase 51 family.</text>
</comment>
<sequence length="728" mass="79567">MDNLKQFFSKVGVGLRHFWTWIKPYLIQFHQARKRIWKKYQINKIFLLIGLVVALGASIYLFYLAKSANVETLKSGLSESTRVYDESGEEVGKLFGQKGTFVELDNISPYIQDAVISTEDRGFYQHKGYSIKGIARAVVGKLTFGKIGGGGGGSTITQQLAKNAYLTQEQTLDRKARELFLAIEIEKKYSKKDILAMYLNNSYFGNGVWGVQDAARKYFGVDASQVTVGEAATLAGMLKGPGIYNPIDYIDNATARRNTVLQLMVDNKKLSQEEANQEASVNLASLLNDTYVGDENSYKYPYYFDAVIDEAVNRYKFKEEDILNKGYKIYTSLNQKYQDAMDATYKNDALFPPNAEDGAMVQSGSVAIDPKTGGVQALVGGRGEHVYRGFNFATQTKRSPGSSLKPISVYTPALEAGYKPDSVLEDKPQDYYPAQNYSRTYSGEVPMYQALGESLNLPAVWLLHQIGLDKGYEKTEKFGIPLSEKDRYYGLALGGLQTGVSPLTMAGAYSAFANEGYKTETHLITKIVDSTGAIVVDNTKVKKEQVITKDVADGITSMLLGVFSSGSGVNAQPAGYVMAGKTGTTETNFDSSKTNDQWVIGYTPEVVIATWLGFQETSKTHYLEGSSATYASQVFNSQASGILPQVKQAQFPVADAYATGGKVVDSNDSLTGGANSNWRDNLKDFGNSVQDGASNFGDTLNEVGGQIKDGAKKVKDKIEGIFGGLLGN</sequence>
<evidence type="ECO:0000256" key="18">
    <source>
        <dbReference type="SAM" id="Phobius"/>
    </source>
</evidence>
<dbReference type="GO" id="GO:0071555">
    <property type="term" value="P:cell wall organization"/>
    <property type="evidence" value="ECO:0007669"/>
    <property type="project" value="UniProtKB-KW"/>
</dbReference>
<dbReference type="InterPro" id="IPR036950">
    <property type="entry name" value="PBP_transglycosylase"/>
</dbReference>
<evidence type="ECO:0000256" key="8">
    <source>
        <dbReference type="ARBA" id="ARBA00022692"/>
    </source>
</evidence>
<comment type="caution">
    <text evidence="21">The sequence shown here is derived from an EMBL/GenBank/DDBJ whole genome shotgun (WGS) entry which is preliminary data.</text>
</comment>
<dbReference type="SUPFAM" id="SSF53955">
    <property type="entry name" value="Lysozyme-like"/>
    <property type="match status" value="1"/>
</dbReference>
<evidence type="ECO:0000256" key="7">
    <source>
        <dbReference type="ARBA" id="ARBA00022679"/>
    </source>
</evidence>
<dbReference type="SUPFAM" id="SSF56601">
    <property type="entry name" value="beta-lactamase/transpeptidase-like"/>
    <property type="match status" value="1"/>
</dbReference>
<dbReference type="RefSeq" id="WP_002355517.1">
    <property type="nucleotide sequence ID" value="NZ_GL454461.1"/>
</dbReference>
<keyword evidence="3" id="KW-1003">Cell membrane</keyword>
<evidence type="ECO:0000259" key="20">
    <source>
        <dbReference type="Pfam" id="PF00912"/>
    </source>
</evidence>
<keyword evidence="10" id="KW-0133">Cell shape</keyword>